<accession>A0AAE3IGR9</accession>
<organism evidence="2 3">
    <name type="scientific">Hominimerdicola aceti</name>
    <dbReference type="NCBI Taxonomy" id="2981726"/>
    <lineage>
        <taxon>Bacteria</taxon>
        <taxon>Bacillati</taxon>
        <taxon>Bacillota</taxon>
        <taxon>Clostridia</taxon>
        <taxon>Eubacteriales</taxon>
        <taxon>Oscillospiraceae</taxon>
        <taxon>Hominimerdicola</taxon>
    </lineage>
</organism>
<evidence type="ECO:0000313" key="2">
    <source>
        <dbReference type="EMBL" id="MCU6705324.1"/>
    </source>
</evidence>
<feature type="coiled-coil region" evidence="1">
    <location>
        <begin position="76"/>
        <end position="103"/>
    </location>
</feature>
<dbReference type="RefSeq" id="WP_267300672.1">
    <property type="nucleotide sequence ID" value="NZ_JAOQJZ010000004.1"/>
</dbReference>
<dbReference type="EMBL" id="JAOQJZ010000004">
    <property type="protein sequence ID" value="MCU6705324.1"/>
    <property type="molecule type" value="Genomic_DNA"/>
</dbReference>
<dbReference type="AlphaFoldDB" id="A0AAE3IGR9"/>
<gene>
    <name evidence="2" type="ORF">OCV57_05200</name>
</gene>
<keyword evidence="3" id="KW-1185">Reference proteome</keyword>
<evidence type="ECO:0000256" key="1">
    <source>
        <dbReference type="SAM" id="Coils"/>
    </source>
</evidence>
<proteinExistence type="predicted"/>
<comment type="caution">
    <text evidence="2">The sequence shown here is derived from an EMBL/GenBank/DDBJ whole genome shotgun (WGS) entry which is preliminary data.</text>
</comment>
<evidence type="ECO:0000313" key="3">
    <source>
        <dbReference type="Proteomes" id="UP001208131"/>
    </source>
</evidence>
<sequence>MTILILFQFAVITLLISMILTKISSYFVTSNLIKKICEGDSYYIQYDISYSIEKDDRAGELSNAFDAEFQPYLDKLNNQEITQEELEKKYKELDKKYDKIFKEENLDECSAPPDISKLPYVGKIYAYYDSTLTYTPDDLITLLSTDYINDLNFKMQSGNWLSDAEQTDDYLNLVAFSSSNYNIGDVIDVSMGDVDGAIKGKIVGLADYSYYKEICEHGSFETDNYLSLDNMLQFNSATIFAEYSPDFFEEKAKKYFFFLEPFSQSVKLKDDIT</sequence>
<protein>
    <submittedName>
        <fullName evidence="2">Uncharacterized protein</fullName>
    </submittedName>
</protein>
<reference evidence="2 3" key="1">
    <citation type="journal article" date="2021" name="ISME Commun">
        <title>Automated analysis of genomic sequences facilitates high-throughput and comprehensive description of bacteria.</title>
        <authorList>
            <person name="Hitch T.C.A."/>
        </authorList>
    </citation>
    <scope>NUCLEOTIDE SEQUENCE [LARGE SCALE GENOMIC DNA]</scope>
    <source>
        <strain evidence="2 3">Sanger_31</strain>
    </source>
</reference>
<dbReference type="Proteomes" id="UP001208131">
    <property type="component" value="Unassembled WGS sequence"/>
</dbReference>
<name>A0AAE3IGR9_9FIRM</name>
<keyword evidence="1" id="KW-0175">Coiled coil</keyword>